<evidence type="ECO:0000313" key="1">
    <source>
        <dbReference type="EMBL" id="QHL87420.1"/>
    </source>
</evidence>
<dbReference type="AlphaFoldDB" id="A0A6P1NWJ2"/>
<accession>A0A6P1NWJ2</accession>
<dbReference type="RefSeq" id="WP_160690802.1">
    <property type="nucleotide sequence ID" value="NZ_CP047897.1"/>
</dbReference>
<dbReference type="EMBL" id="CP047897">
    <property type="protein sequence ID" value="QHL87420.1"/>
    <property type="molecule type" value="Genomic_DNA"/>
</dbReference>
<evidence type="ECO:0000313" key="2">
    <source>
        <dbReference type="Proteomes" id="UP000464214"/>
    </source>
</evidence>
<organism evidence="1 2">
    <name type="scientific">Nibribacter ruber</name>
    <dbReference type="NCBI Taxonomy" id="2698458"/>
    <lineage>
        <taxon>Bacteria</taxon>
        <taxon>Pseudomonadati</taxon>
        <taxon>Bacteroidota</taxon>
        <taxon>Cytophagia</taxon>
        <taxon>Cytophagales</taxon>
        <taxon>Hymenobacteraceae</taxon>
        <taxon>Nibribacter</taxon>
    </lineage>
</organism>
<gene>
    <name evidence="1" type="ORF">GU926_08215</name>
</gene>
<dbReference type="Proteomes" id="UP000464214">
    <property type="component" value="Chromosome"/>
</dbReference>
<dbReference type="KEGG" id="nib:GU926_08215"/>
<sequence>MDLLDLKEPDGTDNTPGIRTDLYIAPENEFLLLKGLKTTELPGDEVTIDGAHTFADGKGFSEVYATMDSAELKLDPVGDPDGTGFKGSFEFFHPGTSKEAAVFARKVKNKNCIMIVPQADGTKIQLGSKGLGVRITPSYSSGKLSGGRRGWTFKCEYYTNLLAFYEGDIVLKSAVVVGP</sequence>
<protein>
    <submittedName>
        <fullName evidence="1">Uncharacterized protein</fullName>
    </submittedName>
</protein>
<name>A0A6P1NWJ2_9BACT</name>
<reference evidence="1 2" key="1">
    <citation type="submission" date="2020-01" db="EMBL/GenBank/DDBJ databases">
        <authorList>
            <person name="Kim M."/>
        </authorList>
    </citation>
    <scope>NUCLEOTIDE SEQUENCE [LARGE SCALE GENOMIC DNA]</scope>
    <source>
        <strain evidence="1 2">BT10</strain>
    </source>
</reference>
<proteinExistence type="predicted"/>
<keyword evidence="2" id="KW-1185">Reference proteome</keyword>